<dbReference type="PANTHER" id="PTHR43156">
    <property type="entry name" value="STAGE II SPORULATION PROTEIN E-RELATED"/>
    <property type="match status" value="1"/>
</dbReference>
<evidence type="ECO:0000259" key="3">
    <source>
        <dbReference type="SMART" id="SM00331"/>
    </source>
</evidence>
<evidence type="ECO:0000313" key="5">
    <source>
        <dbReference type="Proteomes" id="UP001501563"/>
    </source>
</evidence>
<evidence type="ECO:0000256" key="1">
    <source>
        <dbReference type="ARBA" id="ARBA00022801"/>
    </source>
</evidence>
<dbReference type="SMART" id="SM00331">
    <property type="entry name" value="PP2C_SIG"/>
    <property type="match status" value="1"/>
</dbReference>
<feature type="transmembrane region" description="Helical" evidence="2">
    <location>
        <begin position="46"/>
        <end position="67"/>
    </location>
</feature>
<dbReference type="PANTHER" id="PTHR43156:SF2">
    <property type="entry name" value="STAGE II SPORULATION PROTEIN E"/>
    <property type="match status" value="1"/>
</dbReference>
<evidence type="ECO:0000256" key="2">
    <source>
        <dbReference type="SAM" id="Phobius"/>
    </source>
</evidence>
<dbReference type="InterPro" id="IPR001932">
    <property type="entry name" value="PPM-type_phosphatase-like_dom"/>
</dbReference>
<dbReference type="SUPFAM" id="SSF81606">
    <property type="entry name" value="PP2C-like"/>
    <property type="match status" value="1"/>
</dbReference>
<reference evidence="5" key="1">
    <citation type="journal article" date="2019" name="Int. J. Syst. Evol. Microbiol.">
        <title>The Global Catalogue of Microorganisms (GCM) 10K type strain sequencing project: providing services to taxonomists for standard genome sequencing and annotation.</title>
        <authorList>
            <consortium name="The Broad Institute Genomics Platform"/>
            <consortium name="The Broad Institute Genome Sequencing Center for Infectious Disease"/>
            <person name="Wu L."/>
            <person name="Ma J."/>
        </authorList>
    </citation>
    <scope>NUCLEOTIDE SEQUENCE [LARGE SCALE GENOMIC DNA]</scope>
    <source>
        <strain evidence="5">JCM 16578</strain>
    </source>
</reference>
<dbReference type="InterPro" id="IPR052016">
    <property type="entry name" value="Bact_Sigma-Reg"/>
</dbReference>
<feature type="transmembrane region" description="Helical" evidence="2">
    <location>
        <begin position="74"/>
        <end position="92"/>
    </location>
</feature>
<dbReference type="Pfam" id="PF07228">
    <property type="entry name" value="SpoIIE"/>
    <property type="match status" value="1"/>
</dbReference>
<organism evidence="4 5">
    <name type="scientific">Streptomyces lannensis</name>
    <dbReference type="NCBI Taxonomy" id="766498"/>
    <lineage>
        <taxon>Bacteria</taxon>
        <taxon>Bacillati</taxon>
        <taxon>Actinomycetota</taxon>
        <taxon>Actinomycetes</taxon>
        <taxon>Kitasatosporales</taxon>
        <taxon>Streptomycetaceae</taxon>
        <taxon>Streptomyces</taxon>
    </lineage>
</organism>
<dbReference type="EMBL" id="BAAAZA010000067">
    <property type="protein sequence ID" value="GAA3907095.1"/>
    <property type="molecule type" value="Genomic_DNA"/>
</dbReference>
<dbReference type="Proteomes" id="UP001501563">
    <property type="component" value="Unassembled WGS sequence"/>
</dbReference>
<proteinExistence type="predicted"/>
<keyword evidence="2" id="KW-0472">Membrane</keyword>
<name>A0ABP7LX23_9ACTN</name>
<gene>
    <name evidence="4" type="ORF">GCM10022207_90700</name>
</gene>
<feature type="domain" description="PPM-type phosphatase" evidence="3">
    <location>
        <begin position="126"/>
        <end position="348"/>
    </location>
</feature>
<keyword evidence="1" id="KW-0378">Hydrolase</keyword>
<dbReference type="Gene3D" id="3.60.40.10">
    <property type="entry name" value="PPM-type phosphatase domain"/>
    <property type="match status" value="1"/>
</dbReference>
<protein>
    <recommendedName>
        <fullName evidence="3">PPM-type phosphatase domain-containing protein</fullName>
    </recommendedName>
</protein>
<keyword evidence="2" id="KW-1133">Transmembrane helix</keyword>
<evidence type="ECO:0000313" key="4">
    <source>
        <dbReference type="EMBL" id="GAA3907095.1"/>
    </source>
</evidence>
<accession>A0ABP7LX23</accession>
<keyword evidence="5" id="KW-1185">Reference proteome</keyword>
<comment type="caution">
    <text evidence="4">The sequence shown here is derived from an EMBL/GenBank/DDBJ whole genome shotgun (WGS) entry which is preliminary data.</text>
</comment>
<keyword evidence="2" id="KW-0812">Transmembrane</keyword>
<dbReference type="InterPro" id="IPR036457">
    <property type="entry name" value="PPM-type-like_dom_sf"/>
</dbReference>
<sequence length="350" mass="36747">MRQDPVLLSPLILTAFIAVLEGLTPPEMPIARLLPAVPALAAALWPVVPTLVLGLVCLSGLAAYAVLSSDHPTLFSAGAVGAVTVAAAYASHLRLQREGTLTEVRTVADATQKVLLRLIPPRVGPLEIASLYLTATPHARVGGDFYALADTRYGIRLIIGDVRGKGLPALAVAAAVLGSFREAAYEATDLTQLAKRLETTLLRDDAAALAQGDPAELFATAALVEIPHGGSHVTIFSCGHPPPLRGRNGSIAILDTDDPAPPLNLGGLLTTPSRPRRFALQSGDHLLLYTDGVSETRDAAGAFFPLDAWAQKQLTTPPRQALSNLHQALLDHSGDNLNDDIAAIAILRTS</sequence>